<proteinExistence type="predicted"/>
<sequence>MTKPISRVVIALITILTASMIIHMYHSYQVFISHPEWSAPLQPRLVATAVPYLLLICLITVLGVIYKKTR</sequence>
<dbReference type="PATRIC" id="fig|284581.3.peg.4605"/>
<reference evidence="2" key="1">
    <citation type="submission" date="2015-08" db="EMBL/GenBank/DDBJ databases">
        <title>Fjat-14210 dsm16467.</title>
        <authorList>
            <person name="Liu B."/>
            <person name="Wang J."/>
            <person name="Zhu Y."/>
            <person name="Liu G."/>
            <person name="Chen Q."/>
            <person name="Chen Z."/>
            <person name="Lan J."/>
            <person name="Che J."/>
            <person name="Ge C."/>
            <person name="Shi H."/>
            <person name="Pan Z."/>
            <person name="Liu X."/>
        </authorList>
    </citation>
    <scope>NUCLEOTIDE SEQUENCE [LARGE SCALE GENOMIC DNA]</scope>
    <source>
        <strain evidence="2">DSM 16467</strain>
    </source>
</reference>
<accession>A0A0M0L991</accession>
<protein>
    <submittedName>
        <fullName evidence="1">Uncharacterized protein</fullName>
    </submittedName>
</protein>
<evidence type="ECO:0000313" key="1">
    <source>
        <dbReference type="EMBL" id="KOO47594.1"/>
    </source>
</evidence>
<gene>
    <name evidence="1" type="ORF">AMD01_06030</name>
</gene>
<dbReference type="AlphaFoldDB" id="A0A0M0L991"/>
<organism evidence="1 2">
    <name type="scientific">Priestia koreensis</name>
    <dbReference type="NCBI Taxonomy" id="284581"/>
    <lineage>
        <taxon>Bacteria</taxon>
        <taxon>Bacillati</taxon>
        <taxon>Bacillota</taxon>
        <taxon>Bacilli</taxon>
        <taxon>Bacillales</taxon>
        <taxon>Bacillaceae</taxon>
        <taxon>Priestia</taxon>
    </lineage>
</organism>
<name>A0A0M0L991_9BACI</name>
<dbReference type="RefSeq" id="WP_053400504.1">
    <property type="nucleotide sequence ID" value="NZ_JAMAUM010000013.1"/>
</dbReference>
<keyword evidence="2" id="KW-1185">Reference proteome</keyword>
<evidence type="ECO:0000313" key="2">
    <source>
        <dbReference type="Proteomes" id="UP000037558"/>
    </source>
</evidence>
<comment type="caution">
    <text evidence="1">The sequence shown here is derived from an EMBL/GenBank/DDBJ whole genome shotgun (WGS) entry which is preliminary data.</text>
</comment>
<dbReference type="OrthoDB" id="2906722at2"/>
<dbReference type="EMBL" id="LILC01000007">
    <property type="protein sequence ID" value="KOO47594.1"/>
    <property type="molecule type" value="Genomic_DNA"/>
</dbReference>
<dbReference type="Proteomes" id="UP000037558">
    <property type="component" value="Unassembled WGS sequence"/>
</dbReference>